<gene>
    <name evidence="3" type="ORF">HS096_03815</name>
</gene>
<feature type="domain" description="Glycosyltransferase subfamily 4-like N-terminal" evidence="2">
    <location>
        <begin position="17"/>
        <end position="178"/>
    </location>
</feature>
<accession>A0A928TSE4</accession>
<name>A0A928TSE4_UNCKA</name>
<dbReference type="Pfam" id="PF00534">
    <property type="entry name" value="Glycos_transf_1"/>
    <property type="match status" value="1"/>
</dbReference>
<dbReference type="CDD" id="cd03808">
    <property type="entry name" value="GT4_CapM-like"/>
    <property type="match status" value="1"/>
</dbReference>
<dbReference type="GO" id="GO:0016757">
    <property type="term" value="F:glycosyltransferase activity"/>
    <property type="evidence" value="ECO:0007669"/>
    <property type="project" value="InterPro"/>
</dbReference>
<organism evidence="3 4">
    <name type="scientific">candidate division WWE3 bacterium</name>
    <dbReference type="NCBI Taxonomy" id="2053526"/>
    <lineage>
        <taxon>Bacteria</taxon>
        <taxon>Katanobacteria</taxon>
    </lineage>
</organism>
<dbReference type="Pfam" id="PF13579">
    <property type="entry name" value="Glyco_trans_4_4"/>
    <property type="match status" value="1"/>
</dbReference>
<dbReference type="AlphaFoldDB" id="A0A928TSE4"/>
<reference evidence="3" key="1">
    <citation type="submission" date="2020-05" db="EMBL/GenBank/DDBJ databases">
        <title>High-Quality Genomes of Partial-Nitritation/Anammox System by Hierarchical Clustering Based Hybrid Assembly.</title>
        <authorList>
            <person name="Liu L."/>
            <person name="Wang Y."/>
            <person name="Che Y."/>
            <person name="Chen Y."/>
            <person name="Xia Y."/>
            <person name="Luo R."/>
            <person name="Cheng S.H."/>
            <person name="Zheng C."/>
            <person name="Zhang T."/>
        </authorList>
    </citation>
    <scope>NUCLEOTIDE SEQUENCE</scope>
    <source>
        <strain evidence="3">H1_PAT1</strain>
    </source>
</reference>
<dbReference type="Gene3D" id="3.40.50.2000">
    <property type="entry name" value="Glycogen Phosphorylase B"/>
    <property type="match status" value="2"/>
</dbReference>
<evidence type="ECO:0000259" key="1">
    <source>
        <dbReference type="Pfam" id="PF00534"/>
    </source>
</evidence>
<dbReference type="SUPFAM" id="SSF53756">
    <property type="entry name" value="UDP-Glycosyltransferase/glycogen phosphorylase"/>
    <property type="match status" value="1"/>
</dbReference>
<proteinExistence type="predicted"/>
<protein>
    <submittedName>
        <fullName evidence="3">Glycosyltransferase family 4 protein</fullName>
    </submittedName>
</protein>
<dbReference type="PANTHER" id="PTHR12526:SF638">
    <property type="entry name" value="SPORE COAT PROTEIN SA"/>
    <property type="match status" value="1"/>
</dbReference>
<dbReference type="PANTHER" id="PTHR12526">
    <property type="entry name" value="GLYCOSYLTRANSFERASE"/>
    <property type="match status" value="1"/>
</dbReference>
<dbReference type="EMBL" id="JABTTY010000001">
    <property type="protein sequence ID" value="MBE7525482.1"/>
    <property type="molecule type" value="Genomic_DNA"/>
</dbReference>
<feature type="domain" description="Glycosyl transferase family 1" evidence="1">
    <location>
        <begin position="213"/>
        <end position="366"/>
    </location>
</feature>
<dbReference type="InterPro" id="IPR001296">
    <property type="entry name" value="Glyco_trans_1"/>
</dbReference>
<dbReference type="Proteomes" id="UP000710385">
    <property type="component" value="Unassembled WGS sequence"/>
</dbReference>
<dbReference type="InterPro" id="IPR028098">
    <property type="entry name" value="Glyco_trans_4-like_N"/>
</dbReference>
<comment type="caution">
    <text evidence="3">The sequence shown here is derived from an EMBL/GenBank/DDBJ whole genome shotgun (WGS) entry which is preliminary data.</text>
</comment>
<evidence type="ECO:0000313" key="4">
    <source>
        <dbReference type="Proteomes" id="UP000710385"/>
    </source>
</evidence>
<evidence type="ECO:0000259" key="2">
    <source>
        <dbReference type="Pfam" id="PF13579"/>
    </source>
</evidence>
<evidence type="ECO:0000313" key="3">
    <source>
        <dbReference type="EMBL" id="MBE7525482.1"/>
    </source>
</evidence>
<sequence>MQENGRILFIVTQADWGGVQQYIVKAAMEARRRGFDVLVAYGGKGDLPDECAGAGIASRALEHLVRPLAPMKDIKGIREIRALLREWKPDTVYLHSSKAGVLGSIAAHREDVPRIVYRIGGWSFLDPVSPLQKTLRLWMEKLTAPLKDVIIVVHPGDAELAKRHGIIAREAIAAIPNGLDIETFESRLLPREAARSALHDLWETDVATASRNRDAAYIILTIANFYPTKDLLGYMDAIKLIRNKNDLRFLIVGDGDERRMLEAKRGELGLEDRVSLPGKRNNIASLLRGADIFVLPSAKEGMPWTLLEAMAASIPCIATDVGANRWMLGDAGIIVPPKTPKALADAIDNIMQRPEKRGMMGQAGRSQIQERFQEQRMWDDTFRVLAPKHGVA</sequence>